<dbReference type="Proteomes" id="UP000050761">
    <property type="component" value="Unassembled WGS sequence"/>
</dbReference>
<dbReference type="InterPro" id="IPR027417">
    <property type="entry name" value="P-loop_NTPase"/>
</dbReference>
<feature type="chain" id="PRO_5044596739" evidence="1">
    <location>
        <begin position="35"/>
        <end position="210"/>
    </location>
</feature>
<dbReference type="Gene3D" id="3.40.50.300">
    <property type="entry name" value="P-loop containing nucleotide triphosphate hydrolases"/>
    <property type="match status" value="1"/>
</dbReference>
<dbReference type="AlphaFoldDB" id="A0A3P8EPR7"/>
<evidence type="ECO:0000313" key="2">
    <source>
        <dbReference type="EMBL" id="VDP11113.1"/>
    </source>
</evidence>
<keyword evidence="3" id="KW-1185">Reference proteome</keyword>
<accession>A0A3P8EPR7</accession>
<proteinExistence type="predicted"/>
<dbReference type="OrthoDB" id="416741at2759"/>
<sequence>MEQADETLGTGEYKYPTFCFMLILCFFTLQYVEQVGHGHPQDHKYSRDVPQHPAAEVRLKPRDVRRRKKVSAEMERFRLRLLEEEAPTTREVKHYCRKMARNLLNEDSIPDRIEDSIRSTFDITTFTLIAFDECHNTVKNAPCSVSCPESSQTGVNVESSSADVPNSCETGPGPAKLQTGVASNVQHDESVFRSDGAADMRRVMHTEDFH</sequence>
<name>A0A3P8EPR7_HELPZ</name>
<evidence type="ECO:0000313" key="4">
    <source>
        <dbReference type="WBParaSite" id="HPBE_0001831501-mRNA-1"/>
    </source>
</evidence>
<evidence type="ECO:0000256" key="1">
    <source>
        <dbReference type="SAM" id="SignalP"/>
    </source>
</evidence>
<dbReference type="WBParaSite" id="HPBE_0001831501-mRNA-1">
    <property type="protein sequence ID" value="HPBE_0001831501-mRNA-1"/>
    <property type="gene ID" value="HPBE_0001831501"/>
</dbReference>
<gene>
    <name evidence="2" type="ORF">HPBE_LOCUS18314</name>
</gene>
<protein>
    <submittedName>
        <fullName evidence="2 4">Uncharacterized protein</fullName>
    </submittedName>
</protein>
<keyword evidence="1" id="KW-0732">Signal</keyword>
<organism evidence="2">
    <name type="scientific">Heligmosomoides polygyrus</name>
    <name type="common">Parasitic roundworm</name>
    <dbReference type="NCBI Taxonomy" id="6339"/>
    <lineage>
        <taxon>Eukaryota</taxon>
        <taxon>Metazoa</taxon>
        <taxon>Ecdysozoa</taxon>
        <taxon>Nematoda</taxon>
        <taxon>Chromadorea</taxon>
        <taxon>Rhabditida</taxon>
        <taxon>Rhabditina</taxon>
        <taxon>Rhabditomorpha</taxon>
        <taxon>Strongyloidea</taxon>
        <taxon>Heligmosomidae</taxon>
        <taxon>Heligmosomoides</taxon>
    </lineage>
</organism>
<reference evidence="4" key="2">
    <citation type="submission" date="2019-09" db="UniProtKB">
        <authorList>
            <consortium name="WormBaseParasite"/>
        </authorList>
    </citation>
    <scope>IDENTIFICATION</scope>
</reference>
<feature type="signal peptide" evidence="1">
    <location>
        <begin position="1"/>
        <end position="34"/>
    </location>
</feature>
<reference evidence="2 3" key="1">
    <citation type="submission" date="2018-11" db="EMBL/GenBank/DDBJ databases">
        <authorList>
            <consortium name="Pathogen Informatics"/>
        </authorList>
    </citation>
    <scope>NUCLEOTIDE SEQUENCE [LARGE SCALE GENOMIC DNA]</scope>
</reference>
<dbReference type="EMBL" id="UZAH01030609">
    <property type="protein sequence ID" value="VDP11113.1"/>
    <property type="molecule type" value="Genomic_DNA"/>
</dbReference>
<evidence type="ECO:0000313" key="3">
    <source>
        <dbReference type="Proteomes" id="UP000050761"/>
    </source>
</evidence>